<dbReference type="GO" id="GO:0003700">
    <property type="term" value="F:DNA-binding transcription factor activity"/>
    <property type="evidence" value="ECO:0007669"/>
    <property type="project" value="TreeGrafter"/>
</dbReference>
<organism evidence="6 7">
    <name type="scientific">Gordonia aichiensis NBRC 108223</name>
    <dbReference type="NCBI Taxonomy" id="1220583"/>
    <lineage>
        <taxon>Bacteria</taxon>
        <taxon>Bacillati</taxon>
        <taxon>Actinomycetota</taxon>
        <taxon>Actinomycetes</taxon>
        <taxon>Mycobacteriales</taxon>
        <taxon>Gordoniaceae</taxon>
        <taxon>Gordonia</taxon>
    </lineage>
</organism>
<evidence type="ECO:0000313" key="6">
    <source>
        <dbReference type="EMBL" id="GAC47470.1"/>
    </source>
</evidence>
<comment type="caution">
    <text evidence="6">The sequence shown here is derived from an EMBL/GenBank/DDBJ whole genome shotgun (WGS) entry which is preliminary data.</text>
</comment>
<dbReference type="SUPFAM" id="SSF46689">
    <property type="entry name" value="Homeodomain-like"/>
    <property type="match status" value="1"/>
</dbReference>
<evidence type="ECO:0000259" key="5">
    <source>
        <dbReference type="PROSITE" id="PS50977"/>
    </source>
</evidence>
<dbReference type="EMBL" id="BANR01000003">
    <property type="protein sequence ID" value="GAC47470.1"/>
    <property type="molecule type" value="Genomic_DNA"/>
</dbReference>
<keyword evidence="7" id="KW-1185">Reference proteome</keyword>
<evidence type="ECO:0000256" key="3">
    <source>
        <dbReference type="ARBA" id="ARBA00023163"/>
    </source>
</evidence>
<dbReference type="Proteomes" id="UP000010988">
    <property type="component" value="Unassembled WGS sequence"/>
</dbReference>
<dbReference type="eggNOG" id="COG1309">
    <property type="taxonomic scope" value="Bacteria"/>
</dbReference>
<dbReference type="SUPFAM" id="SSF48498">
    <property type="entry name" value="Tetracyclin repressor-like, C-terminal domain"/>
    <property type="match status" value="1"/>
</dbReference>
<dbReference type="GO" id="GO:0000976">
    <property type="term" value="F:transcription cis-regulatory region binding"/>
    <property type="evidence" value="ECO:0007669"/>
    <property type="project" value="TreeGrafter"/>
</dbReference>
<keyword evidence="2 4" id="KW-0238">DNA-binding</keyword>
<dbReference type="Gene3D" id="1.10.357.10">
    <property type="entry name" value="Tetracycline Repressor, domain 2"/>
    <property type="match status" value="1"/>
</dbReference>
<dbReference type="PANTHER" id="PTHR30055">
    <property type="entry name" value="HTH-TYPE TRANSCRIPTIONAL REGULATOR RUTR"/>
    <property type="match status" value="1"/>
</dbReference>
<feature type="DNA-binding region" description="H-T-H motif" evidence="4">
    <location>
        <begin position="24"/>
        <end position="43"/>
    </location>
</feature>
<dbReference type="InterPro" id="IPR036271">
    <property type="entry name" value="Tet_transcr_reg_TetR-rel_C_sf"/>
</dbReference>
<gene>
    <name evidence="6" type="ORF">GOACH_03_04910</name>
</gene>
<evidence type="ECO:0000313" key="7">
    <source>
        <dbReference type="Proteomes" id="UP000010988"/>
    </source>
</evidence>
<dbReference type="Gene3D" id="1.10.10.60">
    <property type="entry name" value="Homeodomain-like"/>
    <property type="match status" value="1"/>
</dbReference>
<protein>
    <submittedName>
        <fullName evidence="6">Putative TetR family transcriptional regulator</fullName>
    </submittedName>
</protein>
<reference evidence="6 7" key="1">
    <citation type="submission" date="2012-12" db="EMBL/GenBank/DDBJ databases">
        <title>Whole genome shotgun sequence of Gordonia aichiensis NBRC 108223.</title>
        <authorList>
            <person name="Isaki-Nakamura S."/>
            <person name="Hosoyama A."/>
            <person name="Tsuchikane K."/>
            <person name="Ando Y."/>
            <person name="Baba S."/>
            <person name="Ohji S."/>
            <person name="Hamada M."/>
            <person name="Tamura T."/>
            <person name="Yamazoe A."/>
            <person name="Yamazaki S."/>
            <person name="Fujita N."/>
        </authorList>
    </citation>
    <scope>NUCLEOTIDE SEQUENCE [LARGE SCALE GENOMIC DNA]</scope>
    <source>
        <strain evidence="6 7">NBRC 108223</strain>
    </source>
</reference>
<dbReference type="STRING" id="1220583.GOACH_03_04910"/>
<sequence length="191" mass="21774">MSESRILDATSAILATGQHYADIPVERILEVADVSRSTFYQWFPDKRALILRLTGPLLEEFVATADRYWKEPSQARPEALADVVVELFASARRYRVIWRAYLETTSTDTRFGDNFRRGLHSYTIGIANRIRTEQAEGLIPADVDPDQASRFIVVAMQAGFSDVMQLDDDSHDRAFAEAMARSFWLTMYGRN</sequence>
<evidence type="ECO:0000256" key="1">
    <source>
        <dbReference type="ARBA" id="ARBA00023015"/>
    </source>
</evidence>
<evidence type="ECO:0000256" key="2">
    <source>
        <dbReference type="ARBA" id="ARBA00023125"/>
    </source>
</evidence>
<name>L7KF36_9ACTN</name>
<feature type="domain" description="HTH tetR-type" evidence="5">
    <location>
        <begin position="1"/>
        <end position="61"/>
    </location>
</feature>
<dbReference type="OrthoDB" id="5242520at2"/>
<evidence type="ECO:0000256" key="4">
    <source>
        <dbReference type="PROSITE-ProRule" id="PRU00335"/>
    </source>
</evidence>
<dbReference type="InterPro" id="IPR001647">
    <property type="entry name" value="HTH_TetR"/>
</dbReference>
<dbReference type="InterPro" id="IPR050109">
    <property type="entry name" value="HTH-type_TetR-like_transc_reg"/>
</dbReference>
<accession>L7KF36</accession>
<dbReference type="PROSITE" id="PS50977">
    <property type="entry name" value="HTH_TETR_2"/>
    <property type="match status" value="1"/>
</dbReference>
<dbReference type="AlphaFoldDB" id="L7KF36"/>
<proteinExistence type="predicted"/>
<keyword evidence="1" id="KW-0805">Transcription regulation</keyword>
<keyword evidence="3" id="KW-0804">Transcription</keyword>
<dbReference type="InterPro" id="IPR009057">
    <property type="entry name" value="Homeodomain-like_sf"/>
</dbReference>
<dbReference type="RefSeq" id="WP_005170879.1">
    <property type="nucleotide sequence ID" value="NZ_BANR01000003.1"/>
</dbReference>
<dbReference type="PANTHER" id="PTHR30055:SF234">
    <property type="entry name" value="HTH-TYPE TRANSCRIPTIONAL REGULATOR BETI"/>
    <property type="match status" value="1"/>
</dbReference>